<evidence type="ECO:0000256" key="2">
    <source>
        <dbReference type="PROSITE-ProRule" id="PRU00708"/>
    </source>
</evidence>
<dbReference type="EMBL" id="PNEN01001774">
    <property type="protein sequence ID" value="PPJ50851.1"/>
    <property type="molecule type" value="Genomic_DNA"/>
</dbReference>
<keyword evidence="5" id="KW-1185">Reference proteome</keyword>
<feature type="compositionally biased region" description="Polar residues" evidence="3">
    <location>
        <begin position="1403"/>
        <end position="1419"/>
    </location>
</feature>
<dbReference type="PANTHER" id="PTHR47932">
    <property type="entry name" value="ATPASE EXPRESSION PROTEIN 3"/>
    <property type="match status" value="1"/>
</dbReference>
<keyword evidence="1" id="KW-0677">Repeat</keyword>
<feature type="region of interest" description="Disordered" evidence="3">
    <location>
        <begin position="1144"/>
        <end position="1170"/>
    </location>
</feature>
<feature type="region of interest" description="Disordered" evidence="3">
    <location>
        <begin position="192"/>
        <end position="258"/>
    </location>
</feature>
<accession>A0A2S6BTR1</accession>
<dbReference type="Pfam" id="PF01535">
    <property type="entry name" value="PPR"/>
    <property type="match status" value="1"/>
</dbReference>
<feature type="compositionally biased region" description="Low complexity" evidence="3">
    <location>
        <begin position="1429"/>
        <end position="1440"/>
    </location>
</feature>
<evidence type="ECO:0000313" key="5">
    <source>
        <dbReference type="Proteomes" id="UP000237631"/>
    </source>
</evidence>
<dbReference type="InterPro" id="IPR002885">
    <property type="entry name" value="PPR_rpt"/>
</dbReference>
<feature type="compositionally biased region" description="Polar residues" evidence="3">
    <location>
        <begin position="1144"/>
        <end position="1164"/>
    </location>
</feature>
<sequence>MPENVRLLTAGVMATRIDDAPTSTNFLGAPLCPSSTLPPPLSLNAKFLAPRELDVCAVRKTQTHAGGMLERATACLKARAARDSLQCAQQHARRASKRLLHHAFWTHGAGDLDLPPYIASSTPPAGLLLRHDDPPSAPKNHRYAAPTPSTADGVFLDFLYPPQALAYLHRANRQSFESWECRNARRLPEGFVRASRHYSSTARPKRHHKTTTTDPEKRPGTSAQQPTSDVEEDEGPTSERVAEDAGEQTNGARVARSQADQATELAKELGVGKSADTCTGVQQALESAVDSHANDFADTAGELDEMQPRNVAERSRAEENAVVVGQPTLVDSTHAPDQRLRQLRFIMSMKREHVTQVLIRQAWQLYLSLHEDDKRDLRLKEKLLVWLNEREDELADAYTTALFWSIPLHSRTLPIYQTVAQSFLRGTRANSLLSILHKEALTNIPNGQQLTLQLFTHALKTENFYALRRAVKEHDRVFMSAGQSMSVELFWVKVAEIPDLMTSVLPLVKRSDSANRSEIRNLRVKLSKEAVQQATDGLFHEQPSIVRSQEIFALLNVINKYDSHARRFFHTLLVRLLPALGQHRVETHGDGSPISVRENAHQIISYLYWHSRQGEDTKVHPDLMLIWLKHLTSRMDTTNKEYRSERNATASMVIEDWQAWYDQLSADAVHHLISYSAHAGAVDALSQWTAYLNRRYPSYQEQQNAFWAQIYVHAQLSDLAAAKQAFKDVSRSARAHGARVDLKCWNVLLYAHQQADDLEGAMETFKELLQRTKFVPDSASFAPLVNMLARRGDVDAVEDILQQYDLLTQEKRPTKFVRAHIMALNLIDNPSRAELLLQESLVKVRQGQIIGSMTDCVNLMLAKYASMRDIDATMHIYRVMKQRNIFRNATTYRHLMQSLANFRQTNAAWAILTKGMRRDGFVPTAAHYTVAMAGFINEDQADKAIMAHRHMMKQNIRESLSTKQNLIKAKALMEKKANNRARNSGQQISAPLANALADLQAMVEDINPRDITARDRSGAHSHTAQDMFSPVMWALGGEQQVEVVQQLFQDSQATANKYGHSPWPTIRLSAGLMNAFYHANEFAQVEAYWKVVKEQVDGIAARSPVPDFVALRQIARETPTSDSVAMTASDGAQMDDRAELGLTTDQKSATETSQAPTQSVQASNLGPRPAPARRGLLARPFRVYLASLAAQNRLEEGVREATRLLSQGYTFDNITWNRFIEYIAGSEPPLALLAFTLVERYLIRKFPGWVGSANRRYPLRKSARTLGMQYIRARYLAQNELMPQYRTFIWLAKALLEVRRREAGGWQGKDGDQGINETTKRLIGTTAQIREKAPRTLKAVQMMPRIEDKWQNRLLRGIGWKFPPGADRKPTIGDAQLAHALDDAEPLSDDDLAFLADAGLDTRNSTNENGLQQDSSTGKLNDETAGEKSTTPETTSTASAGDGMSQVESKT</sequence>
<feature type="region of interest" description="Disordered" evidence="3">
    <location>
        <begin position="1403"/>
        <end position="1451"/>
    </location>
</feature>
<dbReference type="Proteomes" id="UP000237631">
    <property type="component" value="Unassembled WGS sequence"/>
</dbReference>
<dbReference type="PROSITE" id="PS51375">
    <property type="entry name" value="PPR"/>
    <property type="match status" value="1"/>
</dbReference>
<dbReference type="STRING" id="357750.A0A2S6BTR1"/>
<proteinExistence type="predicted"/>
<feature type="repeat" description="PPR" evidence="2">
    <location>
        <begin position="888"/>
        <end position="923"/>
    </location>
</feature>
<dbReference type="OrthoDB" id="185373at2759"/>
<dbReference type="Gene3D" id="1.25.40.10">
    <property type="entry name" value="Tetratricopeptide repeat domain"/>
    <property type="match status" value="2"/>
</dbReference>
<organism evidence="4 5">
    <name type="scientific">Cercospora berteroae</name>
    <dbReference type="NCBI Taxonomy" id="357750"/>
    <lineage>
        <taxon>Eukaryota</taxon>
        <taxon>Fungi</taxon>
        <taxon>Dikarya</taxon>
        <taxon>Ascomycota</taxon>
        <taxon>Pezizomycotina</taxon>
        <taxon>Dothideomycetes</taxon>
        <taxon>Dothideomycetidae</taxon>
        <taxon>Mycosphaerellales</taxon>
        <taxon>Mycosphaerellaceae</taxon>
        <taxon>Cercospora</taxon>
    </lineage>
</organism>
<dbReference type="PANTHER" id="PTHR47932:SF44">
    <property type="entry name" value="MIOREX COMPLEX COMPONENT 1"/>
    <property type="match status" value="1"/>
</dbReference>
<dbReference type="InterPro" id="IPR011990">
    <property type="entry name" value="TPR-like_helical_dom_sf"/>
</dbReference>
<evidence type="ECO:0008006" key="6">
    <source>
        <dbReference type="Google" id="ProtNLM"/>
    </source>
</evidence>
<gene>
    <name evidence="4" type="ORF">CBER1_07260</name>
</gene>
<name>A0A2S6BTR1_9PEZI</name>
<comment type="caution">
    <text evidence="4">The sequence shown here is derived from an EMBL/GenBank/DDBJ whole genome shotgun (WGS) entry which is preliminary data.</text>
</comment>
<evidence type="ECO:0000256" key="1">
    <source>
        <dbReference type="ARBA" id="ARBA00022737"/>
    </source>
</evidence>
<feature type="region of interest" description="Disordered" evidence="3">
    <location>
        <begin position="128"/>
        <end position="147"/>
    </location>
</feature>
<evidence type="ECO:0000256" key="3">
    <source>
        <dbReference type="SAM" id="MobiDB-lite"/>
    </source>
</evidence>
<evidence type="ECO:0000313" key="4">
    <source>
        <dbReference type="EMBL" id="PPJ50851.1"/>
    </source>
</evidence>
<reference evidence="5" key="1">
    <citation type="journal article" date="2017" name="bioRxiv">
        <title>Conservation of a gene cluster reveals novel cercosporin biosynthetic mechanisms and extends production to the genus Colletotrichum.</title>
        <authorList>
            <person name="de Jonge R."/>
            <person name="Ebert M.K."/>
            <person name="Huitt-Roehl C.R."/>
            <person name="Pal P."/>
            <person name="Suttle J.C."/>
            <person name="Spanner R.E."/>
            <person name="Neubauer J.D."/>
            <person name="Jurick W.M.II."/>
            <person name="Stott K.A."/>
            <person name="Secor G.A."/>
            <person name="Thomma B.P.H.J."/>
            <person name="Van de Peer Y."/>
            <person name="Townsend C.A."/>
            <person name="Bolton M.D."/>
        </authorList>
    </citation>
    <scope>NUCLEOTIDE SEQUENCE [LARGE SCALE GENOMIC DNA]</scope>
    <source>
        <strain evidence="5">CBS538.71</strain>
    </source>
</reference>
<protein>
    <recommendedName>
        <fullName evidence="6">Pentacotripeptide-repeat region of PRORP domain-containing protein</fullName>
    </recommendedName>
</protein>